<dbReference type="GO" id="GO:0006825">
    <property type="term" value="P:copper ion transport"/>
    <property type="evidence" value="ECO:0007669"/>
    <property type="project" value="InterPro"/>
</dbReference>
<evidence type="ECO:0000256" key="3">
    <source>
        <dbReference type="ARBA" id="ARBA00022692"/>
    </source>
</evidence>
<keyword evidence="2" id="KW-1003">Cell membrane</keyword>
<comment type="subcellular location">
    <subcellularLocation>
        <location evidence="1">Cell membrane</location>
        <topology evidence="1">Multi-pass membrane protein</topology>
    </subcellularLocation>
</comment>
<feature type="transmembrane region" description="Helical" evidence="6">
    <location>
        <begin position="76"/>
        <end position="94"/>
    </location>
</feature>
<feature type="transmembrane region" description="Helical" evidence="6">
    <location>
        <begin position="211"/>
        <end position="229"/>
    </location>
</feature>
<keyword evidence="4 6" id="KW-1133">Transmembrane helix</keyword>
<keyword evidence="3 6" id="KW-0812">Transmembrane</keyword>
<dbReference type="GO" id="GO:0005886">
    <property type="term" value="C:plasma membrane"/>
    <property type="evidence" value="ECO:0007669"/>
    <property type="project" value="UniProtKB-SubCell"/>
</dbReference>
<protein>
    <submittedName>
        <fullName evidence="8">CopD family protein</fullName>
    </submittedName>
</protein>
<name>A0A939PIU6_9ACTN</name>
<dbReference type="InterPro" id="IPR032694">
    <property type="entry name" value="CopC/D"/>
</dbReference>
<keyword evidence="9" id="KW-1185">Reference proteome</keyword>
<evidence type="ECO:0000256" key="4">
    <source>
        <dbReference type="ARBA" id="ARBA00022989"/>
    </source>
</evidence>
<dbReference type="AlphaFoldDB" id="A0A939PIU6"/>
<accession>A0A939PIU6</accession>
<feature type="domain" description="Copper resistance protein D" evidence="7">
    <location>
        <begin position="171"/>
        <end position="277"/>
    </location>
</feature>
<comment type="caution">
    <text evidence="8">The sequence shown here is derived from an EMBL/GenBank/DDBJ whole genome shotgun (WGS) entry which is preliminary data.</text>
</comment>
<dbReference type="Pfam" id="PF05425">
    <property type="entry name" value="CopD"/>
    <property type="match status" value="1"/>
</dbReference>
<dbReference type="PANTHER" id="PTHR34820:SF4">
    <property type="entry name" value="INNER MEMBRANE PROTEIN YEBZ"/>
    <property type="match status" value="1"/>
</dbReference>
<keyword evidence="5 6" id="KW-0472">Membrane</keyword>
<feature type="transmembrane region" description="Helical" evidence="6">
    <location>
        <begin position="141"/>
        <end position="159"/>
    </location>
</feature>
<evidence type="ECO:0000313" key="8">
    <source>
        <dbReference type="EMBL" id="MBO2452968.1"/>
    </source>
</evidence>
<evidence type="ECO:0000256" key="2">
    <source>
        <dbReference type="ARBA" id="ARBA00022475"/>
    </source>
</evidence>
<feature type="transmembrane region" description="Helical" evidence="6">
    <location>
        <begin position="180"/>
        <end position="199"/>
    </location>
</feature>
<feature type="transmembrane region" description="Helical" evidence="6">
    <location>
        <begin position="106"/>
        <end position="129"/>
    </location>
</feature>
<organism evidence="8 9">
    <name type="scientific">Actinomadura barringtoniae</name>
    <dbReference type="NCBI Taxonomy" id="1427535"/>
    <lineage>
        <taxon>Bacteria</taxon>
        <taxon>Bacillati</taxon>
        <taxon>Actinomycetota</taxon>
        <taxon>Actinomycetes</taxon>
        <taxon>Streptosporangiales</taxon>
        <taxon>Thermomonosporaceae</taxon>
        <taxon>Actinomadura</taxon>
    </lineage>
</organism>
<gene>
    <name evidence="8" type="ORF">J4573_38160</name>
</gene>
<evidence type="ECO:0000259" key="7">
    <source>
        <dbReference type="Pfam" id="PF05425"/>
    </source>
</evidence>
<dbReference type="Proteomes" id="UP000669179">
    <property type="component" value="Unassembled WGS sequence"/>
</dbReference>
<evidence type="ECO:0000256" key="1">
    <source>
        <dbReference type="ARBA" id="ARBA00004651"/>
    </source>
</evidence>
<sequence length="284" mass="29843">MTVFVGGLAFLALLWPDGTWHHRVRRVLVTAWAAGAGASLVGIGLQGLQNDMRPLSEVFKPDVLGGVLTEHLGEVWAVKGLLWVLAAVVLAWALRAGDQAVRHAPWRVAALAVGFGLLRTTGMTGHASGTPRPALSQAADLLHLTGVSLWFGGLVMLLAGVVQRHRAGELARVMPRYSMLALGSVLAIAASGLVLAWQLVGSFDGLVTTSYGRLLLGKLAVFALVLAAAQRSKKWVAERLDLAVLLRGDAVTVRPLLYSVAAETALLSVVLLAASLLVTAAPGR</sequence>
<dbReference type="EMBL" id="JAGEOJ010000018">
    <property type="protein sequence ID" value="MBO2452968.1"/>
    <property type="molecule type" value="Genomic_DNA"/>
</dbReference>
<evidence type="ECO:0000313" key="9">
    <source>
        <dbReference type="Proteomes" id="UP000669179"/>
    </source>
</evidence>
<feature type="transmembrane region" description="Helical" evidence="6">
    <location>
        <begin position="256"/>
        <end position="281"/>
    </location>
</feature>
<proteinExistence type="predicted"/>
<evidence type="ECO:0000256" key="5">
    <source>
        <dbReference type="ARBA" id="ARBA00023136"/>
    </source>
</evidence>
<dbReference type="PANTHER" id="PTHR34820">
    <property type="entry name" value="INNER MEMBRANE PROTEIN YEBZ"/>
    <property type="match status" value="1"/>
</dbReference>
<evidence type="ECO:0000256" key="6">
    <source>
        <dbReference type="SAM" id="Phobius"/>
    </source>
</evidence>
<reference evidence="8" key="1">
    <citation type="submission" date="2021-03" db="EMBL/GenBank/DDBJ databases">
        <authorList>
            <person name="Kanchanasin P."/>
            <person name="Saeng-In P."/>
            <person name="Phongsopitanun W."/>
            <person name="Yuki M."/>
            <person name="Kudo T."/>
            <person name="Ohkuma M."/>
            <person name="Tanasupawat S."/>
        </authorList>
    </citation>
    <scope>NUCLEOTIDE SEQUENCE</scope>
    <source>
        <strain evidence="8">GKU 128</strain>
    </source>
</reference>
<dbReference type="InterPro" id="IPR008457">
    <property type="entry name" value="Cu-R_CopD_dom"/>
</dbReference>